<dbReference type="Pfam" id="PF08487">
    <property type="entry name" value="VIT"/>
    <property type="match status" value="1"/>
</dbReference>
<feature type="region of interest" description="Disordered" evidence="1">
    <location>
        <begin position="91"/>
        <end position="112"/>
    </location>
</feature>
<feature type="compositionally biased region" description="Basic and acidic residues" evidence="1">
    <location>
        <begin position="91"/>
        <end position="105"/>
    </location>
</feature>
<dbReference type="Gene3D" id="3.40.50.410">
    <property type="entry name" value="von Willebrand factor, type A domain"/>
    <property type="match status" value="1"/>
</dbReference>
<sequence>MAKEYKGLENSPESSAELEPHIPDLPLEQINIRANVNGTQADVSIGQHFGNKAQKPVEAIYTFPMVDEASVVAVSMKIGDKTVQAELREKEEARHEYEEARDEGQHASLTEQERPNIFTMSVAGIEPGETIDVETKYIAPVPWQGEGGRLSFPLVVAPRFIPGKPLDREPDGGGWSPDTDVVTDASKITPKVVSAVNYFANLELNLTPGFPAKVSSPSHPEFIPAKELAAGETYTVKVEKLRCDRDIVIVYETTAKKPELSVGQTTFTDKDGNSEKFAVLEITTAKGQAPTNPIDVVFLLDDSGSMRGAKCEGLKKISKDLLGKLKAFQRAVQAGIIMFDTEPTVLCGLSPIGENHVSCIDKIAGRGQTYLGRALNTAFDMLRKCDKNHERCIVVVCDGATEDTVHNCKEGIHVHTIGIDTAVNSTLLKELAEEAGGQSEFVLPGEDFAGVVNRMAALVSGPVIRNVEIKGLPKDAEVVGLGDLFANRPLTLAVKLGAEALSGFSVHGEGVDGGQYEWPVSFENAPVVDFGARLWAKMKMRTLQKDSEITSMSLRYGMLAKTTAFVAVMLKEKPGEKPERVDIPVLLPHTWDYDAVFGKAQGSILYRHANCCNSVDQVSFLGLSASSLGDVQHLTGFEEPQFDYDEPHKEIAIRKTQEKTVAEIIKLAEEVLALAKRDRTGDAVKRLSEEFIAVIMAAERDNFDGWTDLEKAQVFLIMAELSKNGVSLYIHTALKSKPSKADAHDLWVKAMSLLGTAT</sequence>
<evidence type="ECO:0000313" key="4">
    <source>
        <dbReference type="EMBL" id="OGF36327.1"/>
    </source>
</evidence>
<evidence type="ECO:0000259" key="3">
    <source>
        <dbReference type="PROSITE" id="PS51468"/>
    </source>
</evidence>
<feature type="domain" description="VIT" evidence="3">
    <location>
        <begin position="11"/>
        <end position="139"/>
    </location>
</feature>
<evidence type="ECO:0000313" key="5">
    <source>
        <dbReference type="Proteomes" id="UP000178656"/>
    </source>
</evidence>
<evidence type="ECO:0000259" key="2">
    <source>
        <dbReference type="PROSITE" id="PS50234"/>
    </source>
</evidence>
<dbReference type="InterPro" id="IPR013694">
    <property type="entry name" value="VIT"/>
</dbReference>
<organism evidence="4 5">
    <name type="scientific">Candidatus Falkowbacteria bacterium RIFOXYC2_FULL_48_21</name>
    <dbReference type="NCBI Taxonomy" id="1798005"/>
    <lineage>
        <taxon>Bacteria</taxon>
        <taxon>Candidatus Falkowiibacteriota</taxon>
    </lineage>
</organism>
<dbReference type="SMART" id="SM00327">
    <property type="entry name" value="VWA"/>
    <property type="match status" value="1"/>
</dbReference>
<proteinExistence type="predicted"/>
<dbReference type="Pfam" id="PF00092">
    <property type="entry name" value="VWA"/>
    <property type="match status" value="1"/>
</dbReference>
<name>A0A1F5TBI6_9BACT</name>
<dbReference type="SMART" id="SM00609">
    <property type="entry name" value="VIT"/>
    <property type="match status" value="1"/>
</dbReference>
<evidence type="ECO:0000256" key="1">
    <source>
        <dbReference type="SAM" id="MobiDB-lite"/>
    </source>
</evidence>
<dbReference type="AlphaFoldDB" id="A0A1F5TBI6"/>
<accession>A0A1F5TBI6</accession>
<dbReference type="EMBL" id="MFGM01000037">
    <property type="protein sequence ID" value="OGF36327.1"/>
    <property type="molecule type" value="Genomic_DNA"/>
</dbReference>
<feature type="domain" description="VWFA" evidence="2">
    <location>
        <begin position="295"/>
        <end position="459"/>
    </location>
</feature>
<dbReference type="SUPFAM" id="SSF53300">
    <property type="entry name" value="vWA-like"/>
    <property type="match status" value="1"/>
</dbReference>
<gene>
    <name evidence="4" type="ORF">A2482_01050</name>
</gene>
<dbReference type="InterPro" id="IPR002035">
    <property type="entry name" value="VWF_A"/>
</dbReference>
<reference evidence="4 5" key="1">
    <citation type="journal article" date="2016" name="Nat. Commun.">
        <title>Thousands of microbial genomes shed light on interconnected biogeochemical processes in an aquifer system.</title>
        <authorList>
            <person name="Anantharaman K."/>
            <person name="Brown C.T."/>
            <person name="Hug L.A."/>
            <person name="Sharon I."/>
            <person name="Castelle C.J."/>
            <person name="Probst A.J."/>
            <person name="Thomas B.C."/>
            <person name="Singh A."/>
            <person name="Wilkins M.J."/>
            <person name="Karaoz U."/>
            <person name="Brodie E.L."/>
            <person name="Williams K.H."/>
            <person name="Hubbard S.S."/>
            <person name="Banfield J.F."/>
        </authorList>
    </citation>
    <scope>NUCLEOTIDE SEQUENCE [LARGE SCALE GENOMIC DNA]</scope>
</reference>
<feature type="region of interest" description="Disordered" evidence="1">
    <location>
        <begin position="1"/>
        <end position="20"/>
    </location>
</feature>
<protein>
    <recommendedName>
        <fullName evidence="6">VWFA domain-containing protein</fullName>
    </recommendedName>
</protein>
<comment type="caution">
    <text evidence="4">The sequence shown here is derived from an EMBL/GenBank/DDBJ whole genome shotgun (WGS) entry which is preliminary data.</text>
</comment>
<dbReference type="Proteomes" id="UP000178656">
    <property type="component" value="Unassembled WGS sequence"/>
</dbReference>
<dbReference type="PANTHER" id="PTHR45737:SF6">
    <property type="entry name" value="VON WILLEBRAND FACTOR A DOMAIN-CONTAINING PROTEIN 5A"/>
    <property type="match status" value="1"/>
</dbReference>
<dbReference type="PANTHER" id="PTHR45737">
    <property type="entry name" value="VON WILLEBRAND FACTOR A DOMAIN-CONTAINING PROTEIN 5A"/>
    <property type="match status" value="1"/>
</dbReference>
<dbReference type="CDD" id="cd00198">
    <property type="entry name" value="vWFA"/>
    <property type="match status" value="1"/>
</dbReference>
<dbReference type="InterPro" id="IPR036465">
    <property type="entry name" value="vWFA_dom_sf"/>
</dbReference>
<evidence type="ECO:0008006" key="6">
    <source>
        <dbReference type="Google" id="ProtNLM"/>
    </source>
</evidence>
<dbReference type="PROSITE" id="PS50234">
    <property type="entry name" value="VWFA"/>
    <property type="match status" value="1"/>
</dbReference>
<dbReference type="PROSITE" id="PS51468">
    <property type="entry name" value="VIT"/>
    <property type="match status" value="1"/>
</dbReference>